<keyword evidence="1" id="KW-0472">Membrane</keyword>
<keyword evidence="3" id="KW-1185">Reference proteome</keyword>
<dbReference type="EMBL" id="JAINUG010000054">
    <property type="protein sequence ID" value="KAJ8404134.1"/>
    <property type="molecule type" value="Genomic_DNA"/>
</dbReference>
<keyword evidence="1" id="KW-0812">Transmembrane</keyword>
<evidence type="ECO:0000313" key="3">
    <source>
        <dbReference type="Proteomes" id="UP001221898"/>
    </source>
</evidence>
<feature type="transmembrane region" description="Helical" evidence="1">
    <location>
        <begin position="21"/>
        <end position="38"/>
    </location>
</feature>
<reference evidence="2" key="1">
    <citation type="journal article" date="2023" name="Science">
        <title>Genome structures resolve the early diversification of teleost fishes.</title>
        <authorList>
            <person name="Parey E."/>
            <person name="Louis A."/>
            <person name="Montfort J."/>
            <person name="Bouchez O."/>
            <person name="Roques C."/>
            <person name="Iampietro C."/>
            <person name="Lluch J."/>
            <person name="Castinel A."/>
            <person name="Donnadieu C."/>
            <person name="Desvignes T."/>
            <person name="Floi Bucao C."/>
            <person name="Jouanno E."/>
            <person name="Wen M."/>
            <person name="Mejri S."/>
            <person name="Dirks R."/>
            <person name="Jansen H."/>
            <person name="Henkel C."/>
            <person name="Chen W.J."/>
            <person name="Zahm M."/>
            <person name="Cabau C."/>
            <person name="Klopp C."/>
            <person name="Thompson A.W."/>
            <person name="Robinson-Rechavi M."/>
            <person name="Braasch I."/>
            <person name="Lecointre G."/>
            <person name="Bobe J."/>
            <person name="Postlethwait J.H."/>
            <person name="Berthelot C."/>
            <person name="Roest Crollius H."/>
            <person name="Guiguen Y."/>
        </authorList>
    </citation>
    <scope>NUCLEOTIDE SEQUENCE</scope>
    <source>
        <strain evidence="2">NC1722</strain>
    </source>
</reference>
<dbReference type="AlphaFoldDB" id="A0AAD7SK61"/>
<evidence type="ECO:0000313" key="2">
    <source>
        <dbReference type="EMBL" id="KAJ8404134.1"/>
    </source>
</evidence>
<comment type="caution">
    <text evidence="2">The sequence shown here is derived from an EMBL/GenBank/DDBJ whole genome shotgun (WGS) entry which is preliminary data.</text>
</comment>
<sequence>MEFRQHGLVEWRRGGRGRLCRLSDICVFCIFCCISAFVKD</sequence>
<dbReference type="Proteomes" id="UP001221898">
    <property type="component" value="Unassembled WGS sequence"/>
</dbReference>
<gene>
    <name evidence="2" type="ORF">AAFF_G00339070</name>
</gene>
<protein>
    <submittedName>
        <fullName evidence="2">Uncharacterized protein</fullName>
    </submittedName>
</protein>
<evidence type="ECO:0000256" key="1">
    <source>
        <dbReference type="SAM" id="Phobius"/>
    </source>
</evidence>
<name>A0AAD7SK61_9TELE</name>
<accession>A0AAD7SK61</accession>
<keyword evidence="1" id="KW-1133">Transmembrane helix</keyword>
<feature type="non-terminal residue" evidence="2">
    <location>
        <position position="40"/>
    </location>
</feature>
<organism evidence="2 3">
    <name type="scientific">Aldrovandia affinis</name>
    <dbReference type="NCBI Taxonomy" id="143900"/>
    <lineage>
        <taxon>Eukaryota</taxon>
        <taxon>Metazoa</taxon>
        <taxon>Chordata</taxon>
        <taxon>Craniata</taxon>
        <taxon>Vertebrata</taxon>
        <taxon>Euteleostomi</taxon>
        <taxon>Actinopterygii</taxon>
        <taxon>Neopterygii</taxon>
        <taxon>Teleostei</taxon>
        <taxon>Notacanthiformes</taxon>
        <taxon>Halosauridae</taxon>
        <taxon>Aldrovandia</taxon>
    </lineage>
</organism>
<proteinExistence type="predicted"/>